<dbReference type="GO" id="GO:0003899">
    <property type="term" value="F:DNA-directed RNA polymerase activity"/>
    <property type="evidence" value="ECO:0007669"/>
    <property type="project" value="UniProtKB-UniRule"/>
</dbReference>
<feature type="domain" description="RNA polymerase Rpb1" evidence="9">
    <location>
        <begin position="176"/>
        <end position="367"/>
    </location>
</feature>
<dbReference type="GO" id="GO:0009507">
    <property type="term" value="C:chloroplast"/>
    <property type="evidence" value="ECO:0007669"/>
    <property type="project" value="UniProtKB-SubCell"/>
</dbReference>
<dbReference type="NCBIfam" id="TIGR02388">
    <property type="entry name" value="rpoC2_cyan"/>
    <property type="match status" value="1"/>
</dbReference>
<feature type="binding site" evidence="8">
    <location>
        <position position="301"/>
    </location>
    <ligand>
        <name>Zn(2+)</name>
        <dbReference type="ChEBI" id="CHEBI:29105"/>
    </ligand>
</feature>
<dbReference type="InterPro" id="IPR050254">
    <property type="entry name" value="RNA_pol_beta''_euk"/>
</dbReference>
<dbReference type="InterPro" id="IPR012756">
    <property type="entry name" value="DNA-dir_RpoC2_beta_pp"/>
</dbReference>
<evidence type="ECO:0000259" key="9">
    <source>
        <dbReference type="Pfam" id="PF04998"/>
    </source>
</evidence>
<gene>
    <name evidence="8 11" type="primary">rpoC2</name>
</gene>
<feature type="domain" description="RNA polymerase Rpb1" evidence="10">
    <location>
        <begin position="97"/>
        <end position="161"/>
    </location>
</feature>
<feature type="binding site" evidence="8">
    <location>
        <position position="294"/>
    </location>
    <ligand>
        <name>Zn(2+)</name>
        <dbReference type="ChEBI" id="CHEBI:29105"/>
    </ligand>
</feature>
<dbReference type="HAMAP" id="MF_01324">
    <property type="entry name" value="RNApol_bact_RpoC2"/>
    <property type="match status" value="1"/>
</dbReference>
<comment type="subunit">
    <text evidence="8">In plastids the minimal PEP RNA polymerase catalytic core is composed of four subunits: alpha, beta, beta', and beta''. When a (nuclear-encoded) sigma factor is associated with the core the holoenzyme is formed, which can initiate transcription.</text>
</comment>
<evidence type="ECO:0000256" key="8">
    <source>
        <dbReference type="HAMAP-Rule" id="MF_01324"/>
    </source>
</evidence>
<dbReference type="EC" id="2.7.7.6" evidence="8"/>
<dbReference type="Pfam" id="PF05000">
    <property type="entry name" value="RNA_pol_Rpb1_4"/>
    <property type="match status" value="1"/>
</dbReference>
<evidence type="ECO:0000256" key="5">
    <source>
        <dbReference type="ARBA" id="ARBA00022723"/>
    </source>
</evidence>
<feature type="domain" description="RNA polymerase Rpb1" evidence="9">
    <location>
        <begin position="1187"/>
        <end position="1272"/>
    </location>
</feature>
<dbReference type="GeneID" id="24287710"/>
<dbReference type="RefSeq" id="YP_009139091.1">
    <property type="nucleotide sequence ID" value="NC_027090.1"/>
</dbReference>
<dbReference type="FunFam" id="1.10.132.30:FF:000002">
    <property type="entry name" value="DNA-directed RNA polymerase subunit beta"/>
    <property type="match status" value="1"/>
</dbReference>
<reference evidence="11" key="1">
    <citation type="submission" date="2015-03" db="EMBL/GenBank/DDBJ databases">
        <title>The complete chloroplast genome sequence of Dioscorea zingiberensis (Dioscoreceae).</title>
        <authorList>
            <person name="Zhou W."/>
            <person name="Chen C."/>
            <person name="Hua W."/>
            <person name="Wang Z."/>
        </authorList>
    </citation>
    <scope>NUCLEOTIDE SEQUENCE</scope>
</reference>
<name>A0A0F6ZD06_9LILI</name>
<comment type="similarity">
    <text evidence="8">Belongs to the RNA polymerase beta' chain family. RpoC2 subfamily.</text>
</comment>
<dbReference type="InterPro" id="IPR007083">
    <property type="entry name" value="RNA_pol_Rpb1_4"/>
</dbReference>
<dbReference type="SUPFAM" id="SSF64484">
    <property type="entry name" value="beta and beta-prime subunits of DNA dependent RNA-polymerase"/>
    <property type="match status" value="1"/>
</dbReference>
<accession>A0A0F6ZD06</accession>
<dbReference type="Gene3D" id="1.10.1790.20">
    <property type="match status" value="1"/>
</dbReference>
<protein>
    <recommendedName>
        <fullName evidence="8">DNA-directed RNA polymerase subunit beta''</fullName>
        <ecNumber evidence="8">2.7.7.6</ecNumber>
    </recommendedName>
    <alternativeName>
        <fullName evidence="8">PEP</fullName>
    </alternativeName>
    <alternativeName>
        <fullName evidence="8">Plastid-encoded RNA polymerase subunit beta''</fullName>
        <shortName evidence="8">RNA polymerase subunit beta''</shortName>
    </alternativeName>
</protein>
<evidence type="ECO:0000256" key="1">
    <source>
        <dbReference type="ARBA" id="ARBA00022478"/>
    </source>
</evidence>
<proteinExistence type="inferred from homology"/>
<comment type="subcellular location">
    <subcellularLocation>
        <location evidence="8">Plastid</location>
        <location evidence="8">Chloroplast</location>
    </subcellularLocation>
</comment>
<dbReference type="GO" id="GO:0008270">
    <property type="term" value="F:zinc ion binding"/>
    <property type="evidence" value="ECO:0007669"/>
    <property type="project" value="UniProtKB-UniRule"/>
</dbReference>
<dbReference type="InterPro" id="IPR007081">
    <property type="entry name" value="RNA_pol_Rpb1_5"/>
</dbReference>
<dbReference type="CDD" id="cd02655">
    <property type="entry name" value="RNAP_beta'_C"/>
    <property type="match status" value="1"/>
</dbReference>
<keyword evidence="1 8" id="KW-0240">DNA-directed RNA polymerase</keyword>
<geneLocation type="chloroplast" evidence="11"/>
<comment type="function">
    <text evidence="8">DNA-dependent RNA polymerase catalyzes the transcription of DNA into RNA using the four ribonucleoside triphosphates as substrates.</text>
</comment>
<dbReference type="PANTHER" id="PTHR34995">
    <property type="entry name" value="DNA-DIRECTED RNA POLYMERASE SUBUNIT BETA"/>
    <property type="match status" value="1"/>
</dbReference>
<comment type="cofactor">
    <cofactor evidence="8">
        <name>Zn(2+)</name>
        <dbReference type="ChEBI" id="CHEBI:29105"/>
    </cofactor>
    <text evidence="8">Binds 1 Zn(2+) ion per subunit.</text>
</comment>
<evidence type="ECO:0000256" key="6">
    <source>
        <dbReference type="ARBA" id="ARBA00022833"/>
    </source>
</evidence>
<keyword evidence="5 8" id="KW-0479">Metal-binding</keyword>
<keyword evidence="2 11" id="KW-0934">Plastid</keyword>
<feature type="binding site" evidence="8">
    <location>
        <position position="304"/>
    </location>
    <ligand>
        <name>Zn(2+)</name>
        <dbReference type="ChEBI" id="CHEBI:29105"/>
    </ligand>
</feature>
<dbReference type="Gene3D" id="1.10.132.30">
    <property type="match status" value="1"/>
</dbReference>
<dbReference type="GO" id="GO:0000428">
    <property type="term" value="C:DNA-directed RNA polymerase complex"/>
    <property type="evidence" value="ECO:0007669"/>
    <property type="project" value="UniProtKB-KW"/>
</dbReference>
<dbReference type="Gene3D" id="1.10.274.100">
    <property type="entry name" value="RNA polymerase Rpb1, domain 3"/>
    <property type="match status" value="1"/>
</dbReference>
<dbReference type="GO" id="GO:0003677">
    <property type="term" value="F:DNA binding"/>
    <property type="evidence" value="ECO:0007669"/>
    <property type="project" value="UniProtKB-UniRule"/>
</dbReference>
<evidence type="ECO:0000256" key="2">
    <source>
        <dbReference type="ARBA" id="ARBA00022640"/>
    </source>
</evidence>
<evidence type="ECO:0000259" key="10">
    <source>
        <dbReference type="Pfam" id="PF05000"/>
    </source>
</evidence>
<evidence type="ECO:0000313" key="11">
    <source>
        <dbReference type="EMBL" id="AKF33608.1"/>
    </source>
</evidence>
<keyword evidence="3 8" id="KW-0808">Transferase</keyword>
<dbReference type="PANTHER" id="PTHR34995:SF1">
    <property type="entry name" value="DNA-DIRECTED RNA POLYMERASE SUBUNIT BETA"/>
    <property type="match status" value="1"/>
</dbReference>
<evidence type="ECO:0000256" key="4">
    <source>
        <dbReference type="ARBA" id="ARBA00022695"/>
    </source>
</evidence>
<dbReference type="InterPro" id="IPR042102">
    <property type="entry name" value="RNA_pol_Rpb1_3_sf"/>
</dbReference>
<comment type="catalytic activity">
    <reaction evidence="8">
        <text>RNA(n) + a ribonucleoside 5'-triphosphate = RNA(n+1) + diphosphate</text>
        <dbReference type="Rhea" id="RHEA:21248"/>
        <dbReference type="Rhea" id="RHEA-COMP:14527"/>
        <dbReference type="Rhea" id="RHEA-COMP:17342"/>
        <dbReference type="ChEBI" id="CHEBI:33019"/>
        <dbReference type="ChEBI" id="CHEBI:61557"/>
        <dbReference type="ChEBI" id="CHEBI:140395"/>
        <dbReference type="EC" id="2.7.7.6"/>
    </reaction>
</comment>
<sequence>MGVFMAERADLVFHNKVIDGTAMKRLISRLIDHFGMAYTSHILDQSKILGFQQATATSISLGIDDLLTIPSKEWLVQDTEQQRFILEKHYHYANVHAVEKLRQSIEIWYATSEYLRQEMNPNFRMTDPSNPVHLMSFSGARGNASQVHQLVGMRGLMSDPQGQMIDLPIQSNLREGLSLTEYIISCYGARKGVVDTAVRTSDAGYLTRRLVEVVQHIIVRRTDCGTIRSISVSPRKGMTEKIFVQTLIGRVLADDIYMGLRCIAVRNQEIGIGLVNRFITFRARPIYIRTPFTCRSTSWICQLCYGRSSTHGDLVELGEAVGIIASQSIGEPGTQLTLRTFHTGGVFTGGTAEHVRAPSSGKIKFNEDLVHRTRTRHGHPAFLCSIDLYVTLEGRDIIHNLNIPPKGLILVQNGQYVESEQLIAEIRAGASTLNFKERVRKHIYSESEGEMHWSTNVYHAPEYPYGNIHLLPKTSHLWILAGASRTASIVSFSLHKDQDQMNVHSLSVEEKYIYIFDLSMTNHRVRHKLLDTSGKKNREILEYSIPDRIISNGHWNFISPSILQENLDFLAKRRRNRFIIPLQYDQEREKELISCFDISIEIPINGILRRNSILAYFDDPVYRRSSSGITKYGAVEIDSIVKKEDLIEYRGTKEFNQIQIKVDRFFFIPEEVHILPGSSSIMVRNNSLIGVDTRLTLNTRSQVGGLVRVERKKKSIELKIFSGNIHFPGETDKISRYSGILITPGAVKKNFNESKKELKNWIYVQRITPTKKKYFVSVRPVVTYEIADGINLATLFPQDLVQEKDNIQLRVVNYILYGNGKSIRGIYHTSIQLVRTCLVLNWDQEKNDSIEEVHTSFIEVRANDLIRDFIRIDLIKSTISYTEKRNDTVGSGLIPDNGLNSTNINPFYSKSKIQSLTQDQETIGMGTLLNLNKECQSLIILSSSNCSQIGPFNGSKYNNVTKESQPIIPIMDFLGSLGTIIPKIANFYSSYHLITHNQILLKRFSLLDNFKQTFQVLKYCLIDENNRIYSPDLCCNIILNPFRLNWCFLRHNYCEETSTIINLGQFFCENLCLFKYGPNIKKSGQIIIVHVDSLVIRSAKPYLVTLGATVHGHYGKILYEGDRLVTFIYEKSRSGDITQGLPKVEQVLEVRSIDSISMNLEKRVDSWNECIPRILGRPWGFMIGSELTIAQSRISLVNRIQKVYRSQGVQIHNRHIEIIVRQVTSKVLVSEDGMSNVFSPGELIGLLRAELAGRALDEAICYRAILLGITRASLNTQSFISEASFQETARVLAKAALRGRIDWLKGLKENVVLGGIIPVGTGFQKLVHRPRQDKNIHLEIKKNNLFELEMRDILLHHRELFCSCIQNNLYETSEQSFMDS</sequence>
<evidence type="ECO:0000256" key="3">
    <source>
        <dbReference type="ARBA" id="ARBA00022679"/>
    </source>
</evidence>
<keyword evidence="11" id="KW-0150">Chloroplast</keyword>
<keyword evidence="4 8" id="KW-0548">Nucleotidyltransferase</keyword>
<dbReference type="Pfam" id="PF04998">
    <property type="entry name" value="RNA_pol_Rpb1_5"/>
    <property type="match status" value="2"/>
</dbReference>
<feature type="binding site" evidence="8">
    <location>
        <position position="224"/>
    </location>
    <ligand>
        <name>Zn(2+)</name>
        <dbReference type="ChEBI" id="CHEBI:29105"/>
    </ligand>
</feature>
<keyword evidence="6 8" id="KW-0862">Zinc</keyword>
<keyword evidence="7 8" id="KW-0804">Transcription</keyword>
<dbReference type="Gene3D" id="1.10.150.390">
    <property type="match status" value="1"/>
</dbReference>
<dbReference type="EMBL" id="KP899622">
    <property type="protein sequence ID" value="AKF33608.1"/>
    <property type="molecule type" value="Genomic_DNA"/>
</dbReference>
<dbReference type="InterPro" id="IPR038120">
    <property type="entry name" value="Rpb1_funnel_sf"/>
</dbReference>
<organism evidence="11">
    <name type="scientific">Dioscorea zingiberensis</name>
    <dbReference type="NCBI Taxonomy" id="325984"/>
    <lineage>
        <taxon>Eukaryota</taxon>
        <taxon>Viridiplantae</taxon>
        <taxon>Streptophyta</taxon>
        <taxon>Embryophyta</taxon>
        <taxon>Tracheophyta</taxon>
        <taxon>Spermatophyta</taxon>
        <taxon>Magnoliopsida</taxon>
        <taxon>Liliopsida</taxon>
        <taxon>Dioscoreales</taxon>
        <taxon>Dioscoreaceae</taxon>
        <taxon>Dioscorea</taxon>
    </lineage>
</organism>
<evidence type="ECO:0000256" key="7">
    <source>
        <dbReference type="ARBA" id="ARBA00023163"/>
    </source>
</evidence>
<dbReference type="GO" id="GO:0006351">
    <property type="term" value="P:DNA-templated transcription"/>
    <property type="evidence" value="ECO:0007669"/>
    <property type="project" value="UniProtKB-UniRule"/>
</dbReference>